<dbReference type="Proteomes" id="UP001056120">
    <property type="component" value="Linkage Group LG05"/>
</dbReference>
<accession>A0ACB9J4Y1</accession>
<dbReference type="EMBL" id="CM042022">
    <property type="protein sequence ID" value="KAI3815355.1"/>
    <property type="molecule type" value="Genomic_DNA"/>
</dbReference>
<keyword evidence="2" id="KW-1185">Reference proteome</keyword>
<reference evidence="2" key="1">
    <citation type="journal article" date="2022" name="Mol. Ecol. Resour.">
        <title>The genomes of chicory, endive, great burdock and yacon provide insights into Asteraceae palaeo-polyploidization history and plant inulin production.</title>
        <authorList>
            <person name="Fan W."/>
            <person name="Wang S."/>
            <person name="Wang H."/>
            <person name="Wang A."/>
            <person name="Jiang F."/>
            <person name="Liu H."/>
            <person name="Zhao H."/>
            <person name="Xu D."/>
            <person name="Zhang Y."/>
        </authorList>
    </citation>
    <scope>NUCLEOTIDE SEQUENCE [LARGE SCALE GENOMIC DNA]</scope>
    <source>
        <strain evidence="2">cv. Yunnan</strain>
    </source>
</reference>
<name>A0ACB9J4Y1_9ASTR</name>
<comment type="caution">
    <text evidence="1">The sequence shown here is derived from an EMBL/GenBank/DDBJ whole genome shotgun (WGS) entry which is preliminary data.</text>
</comment>
<proteinExistence type="predicted"/>
<gene>
    <name evidence="1" type="ORF">L1987_15020</name>
</gene>
<evidence type="ECO:0000313" key="2">
    <source>
        <dbReference type="Proteomes" id="UP001056120"/>
    </source>
</evidence>
<protein>
    <submittedName>
        <fullName evidence="1">Uncharacterized protein</fullName>
    </submittedName>
</protein>
<reference evidence="1 2" key="2">
    <citation type="journal article" date="2022" name="Mol. Ecol. Resour.">
        <title>The genomes of chicory, endive, great burdock and yacon provide insights into Asteraceae paleo-polyploidization history and plant inulin production.</title>
        <authorList>
            <person name="Fan W."/>
            <person name="Wang S."/>
            <person name="Wang H."/>
            <person name="Wang A."/>
            <person name="Jiang F."/>
            <person name="Liu H."/>
            <person name="Zhao H."/>
            <person name="Xu D."/>
            <person name="Zhang Y."/>
        </authorList>
    </citation>
    <scope>NUCLEOTIDE SEQUENCE [LARGE SCALE GENOMIC DNA]</scope>
    <source>
        <strain evidence="2">cv. Yunnan</strain>
        <tissue evidence="1">Leaves</tissue>
    </source>
</reference>
<evidence type="ECO:0000313" key="1">
    <source>
        <dbReference type="EMBL" id="KAI3815355.1"/>
    </source>
</evidence>
<sequence>MELSNSDIQKIVSLCINRFNNSERARLLIQALKKKGFNVHEEEKMEEVPLEIIPIVSRELLGKTGQFLTTYQNGVHEYLSADRIVTLHLDGLSSSSSSSSENTQGDENEGKQEQFFGNEDDPNSSDIGESPAVIEVPLAQSQNPTSEWYYDPLQLKKILKKELVPKKPKLPNSDTEVFRSQRYRSQQELILRKHIFD</sequence>
<organism evidence="1 2">
    <name type="scientific">Smallanthus sonchifolius</name>
    <dbReference type="NCBI Taxonomy" id="185202"/>
    <lineage>
        <taxon>Eukaryota</taxon>
        <taxon>Viridiplantae</taxon>
        <taxon>Streptophyta</taxon>
        <taxon>Embryophyta</taxon>
        <taxon>Tracheophyta</taxon>
        <taxon>Spermatophyta</taxon>
        <taxon>Magnoliopsida</taxon>
        <taxon>eudicotyledons</taxon>
        <taxon>Gunneridae</taxon>
        <taxon>Pentapetalae</taxon>
        <taxon>asterids</taxon>
        <taxon>campanulids</taxon>
        <taxon>Asterales</taxon>
        <taxon>Asteraceae</taxon>
        <taxon>Asteroideae</taxon>
        <taxon>Heliantheae alliance</taxon>
        <taxon>Millerieae</taxon>
        <taxon>Smallanthus</taxon>
    </lineage>
</organism>